<feature type="region of interest" description="Disordered" evidence="1">
    <location>
        <begin position="71"/>
        <end position="101"/>
    </location>
</feature>
<reference evidence="2 3" key="1">
    <citation type="submission" date="2023-05" db="EMBL/GenBank/DDBJ databases">
        <title>Sedimentitalea sp. nov. JM2-8.</title>
        <authorList>
            <person name="Huang J."/>
        </authorList>
    </citation>
    <scope>NUCLEOTIDE SEQUENCE [LARGE SCALE GENOMIC DNA]</scope>
    <source>
        <strain evidence="2 3">JM2-8</strain>
    </source>
</reference>
<dbReference type="Proteomes" id="UP001227126">
    <property type="component" value="Unassembled WGS sequence"/>
</dbReference>
<dbReference type="EMBL" id="JASNJE010000015">
    <property type="protein sequence ID" value="MDK3074038.1"/>
    <property type="molecule type" value="Genomic_DNA"/>
</dbReference>
<feature type="compositionally biased region" description="Gly residues" evidence="1">
    <location>
        <begin position="90"/>
        <end position="101"/>
    </location>
</feature>
<organism evidence="2 3">
    <name type="scientific">Sedimentitalea xiamensis</name>
    <dbReference type="NCBI Taxonomy" id="3050037"/>
    <lineage>
        <taxon>Bacteria</taxon>
        <taxon>Pseudomonadati</taxon>
        <taxon>Pseudomonadota</taxon>
        <taxon>Alphaproteobacteria</taxon>
        <taxon>Rhodobacterales</taxon>
        <taxon>Paracoccaceae</taxon>
        <taxon>Sedimentitalea</taxon>
    </lineage>
</organism>
<comment type="caution">
    <text evidence="2">The sequence shown here is derived from an EMBL/GenBank/DDBJ whole genome shotgun (WGS) entry which is preliminary data.</text>
</comment>
<feature type="compositionally biased region" description="Pro residues" evidence="1">
    <location>
        <begin position="72"/>
        <end position="86"/>
    </location>
</feature>
<accession>A0ABT7FG34</accession>
<keyword evidence="3" id="KW-1185">Reference proteome</keyword>
<gene>
    <name evidence="2" type="ORF">QO034_13030</name>
</gene>
<evidence type="ECO:0000313" key="2">
    <source>
        <dbReference type="EMBL" id="MDK3074038.1"/>
    </source>
</evidence>
<evidence type="ECO:0000256" key="1">
    <source>
        <dbReference type="SAM" id="MobiDB-lite"/>
    </source>
</evidence>
<protein>
    <submittedName>
        <fullName evidence="2">Uncharacterized protein</fullName>
    </submittedName>
</protein>
<proteinExistence type="predicted"/>
<evidence type="ECO:0000313" key="3">
    <source>
        <dbReference type="Proteomes" id="UP001227126"/>
    </source>
</evidence>
<sequence>MIFLIFDAFGRWIASLGGACVLKKSMILKDACVGGCLPGQRCVALTTRPYFLFGTQAATCGCVPVGTGGTPVTPPPGLPPLPPGPTPSSGGSGGGSTASDD</sequence>
<name>A0ABT7FG34_9RHOB</name>